<dbReference type="OrthoDB" id="1807618at2"/>
<evidence type="ECO:0000313" key="2">
    <source>
        <dbReference type="Proteomes" id="UP000006427"/>
    </source>
</evidence>
<name>D2Z4J1_9BACT</name>
<evidence type="ECO:0000313" key="1">
    <source>
        <dbReference type="EMBL" id="EFC90520.1"/>
    </source>
</evidence>
<accession>D2Z4J1</accession>
<evidence type="ECO:0008006" key="3">
    <source>
        <dbReference type="Google" id="ProtNLM"/>
    </source>
</evidence>
<keyword evidence="2" id="KW-1185">Reference proteome</keyword>
<gene>
    <name evidence="1" type="ORF">Dpep_0490</name>
</gene>
<comment type="caution">
    <text evidence="1">The sequence shown here is derived from an EMBL/GenBank/DDBJ whole genome shotgun (WGS) entry which is preliminary data.</text>
</comment>
<proteinExistence type="predicted"/>
<dbReference type="Pfam" id="PF09484">
    <property type="entry name" value="Cas_TM1802"/>
    <property type="match status" value="1"/>
</dbReference>
<dbReference type="Proteomes" id="UP000006427">
    <property type="component" value="Unassembled WGS sequence"/>
</dbReference>
<dbReference type="AlphaFoldDB" id="D2Z4J1"/>
<dbReference type="InterPro" id="IPR013389">
    <property type="entry name" value="CRISPR-assoc_prot_Cas8b"/>
</dbReference>
<dbReference type="RefSeq" id="WP_005659295.1">
    <property type="nucleotide sequence ID" value="NZ_ABTR02000001.1"/>
</dbReference>
<sequence>MNFDFFDGFSDPYMKTDSGKGIFVAGIVLGMVARGQGGGQDVDGTPLFKQLNFGRIKKRDIAKHMSRVPELVGAYRLKYGRLINALAAQGGELLLAGNEREIGVDGNFAFSVAFLNANKYFWSIFKSDAKDMDDDQVDMKGDN</sequence>
<dbReference type="PaxDb" id="469381-Dpep_0490"/>
<protein>
    <recommendedName>
        <fullName evidence="3">CRISPR-associated protein</fullName>
    </recommendedName>
</protein>
<dbReference type="EMBL" id="ABTR02000001">
    <property type="protein sequence ID" value="EFC90520.1"/>
    <property type="molecule type" value="Genomic_DNA"/>
</dbReference>
<reference evidence="1 2" key="1">
    <citation type="journal article" date="2010" name="Stand. Genomic Sci.">
        <title>Permanent draft genome sequence of Dethiosulfovibrio peptidovorans type strain (SEBR 4207).</title>
        <authorList>
            <person name="Labutti K."/>
            <person name="Mayilraj S."/>
            <person name="Clum A."/>
            <person name="Lucas S."/>
            <person name="Glavina Del Rio T."/>
            <person name="Nolan M."/>
            <person name="Tice H."/>
            <person name="Cheng J.F."/>
            <person name="Pitluck S."/>
            <person name="Liolios K."/>
            <person name="Ivanova N."/>
            <person name="Mavromatis K."/>
            <person name="Mikhailova N."/>
            <person name="Pati A."/>
            <person name="Goodwin L."/>
            <person name="Chen A."/>
            <person name="Palaniappan K."/>
            <person name="Land M."/>
            <person name="Hauser L."/>
            <person name="Chang Y.J."/>
            <person name="Jeffries C.D."/>
            <person name="Rohde M."/>
            <person name="Spring S."/>
            <person name="Goker M."/>
            <person name="Woyke T."/>
            <person name="Bristow J."/>
            <person name="Eisen J.A."/>
            <person name="Markowitz V."/>
            <person name="Hugenholtz P."/>
            <person name="Kyrpides N.C."/>
            <person name="Klenk H.P."/>
            <person name="Lapidus A."/>
        </authorList>
    </citation>
    <scope>NUCLEOTIDE SEQUENCE [LARGE SCALE GENOMIC DNA]</scope>
    <source>
        <strain evidence="1 2">DSM 11002</strain>
    </source>
</reference>
<dbReference type="eggNOG" id="ENOG5032T4P">
    <property type="taxonomic scope" value="Bacteria"/>
</dbReference>
<organism evidence="1 2">
    <name type="scientific">Dethiosulfovibrio peptidovorans DSM 11002</name>
    <dbReference type="NCBI Taxonomy" id="469381"/>
    <lineage>
        <taxon>Bacteria</taxon>
        <taxon>Thermotogati</taxon>
        <taxon>Synergistota</taxon>
        <taxon>Synergistia</taxon>
        <taxon>Synergistales</taxon>
        <taxon>Dethiosulfovibrionaceae</taxon>
        <taxon>Dethiosulfovibrio</taxon>
    </lineage>
</organism>
<dbReference type="STRING" id="469381.Dpep_0490"/>